<dbReference type="EMBL" id="CAMGYJ010000008">
    <property type="protein sequence ID" value="CAI0456681.1"/>
    <property type="molecule type" value="Genomic_DNA"/>
</dbReference>
<evidence type="ECO:0000313" key="2">
    <source>
        <dbReference type="Proteomes" id="UP001154282"/>
    </source>
</evidence>
<evidence type="ECO:0000313" key="1">
    <source>
        <dbReference type="EMBL" id="CAI0456681.1"/>
    </source>
</evidence>
<keyword evidence="2" id="KW-1185">Reference proteome</keyword>
<comment type="caution">
    <text evidence="1">The sequence shown here is derived from an EMBL/GenBank/DDBJ whole genome shotgun (WGS) entry which is preliminary data.</text>
</comment>
<reference evidence="1" key="1">
    <citation type="submission" date="2022-08" db="EMBL/GenBank/DDBJ databases">
        <authorList>
            <person name="Gutierrez-Valencia J."/>
        </authorList>
    </citation>
    <scope>NUCLEOTIDE SEQUENCE</scope>
</reference>
<dbReference type="AlphaFoldDB" id="A0AAV0NEG3"/>
<sequence length="54" mass="6448">MRRRLEAQLELLEPHHKGIKLLLKKFWFLCRRNGFVVSRNGKGFDFDLWCVMGG</sequence>
<proteinExistence type="predicted"/>
<protein>
    <submittedName>
        <fullName evidence="1">Uncharacterized protein</fullName>
    </submittedName>
</protein>
<dbReference type="Proteomes" id="UP001154282">
    <property type="component" value="Unassembled WGS sequence"/>
</dbReference>
<gene>
    <name evidence="1" type="ORF">LITE_LOCUS32852</name>
</gene>
<accession>A0AAV0NEG3</accession>
<name>A0AAV0NEG3_9ROSI</name>
<organism evidence="1 2">
    <name type="scientific">Linum tenue</name>
    <dbReference type="NCBI Taxonomy" id="586396"/>
    <lineage>
        <taxon>Eukaryota</taxon>
        <taxon>Viridiplantae</taxon>
        <taxon>Streptophyta</taxon>
        <taxon>Embryophyta</taxon>
        <taxon>Tracheophyta</taxon>
        <taxon>Spermatophyta</taxon>
        <taxon>Magnoliopsida</taxon>
        <taxon>eudicotyledons</taxon>
        <taxon>Gunneridae</taxon>
        <taxon>Pentapetalae</taxon>
        <taxon>rosids</taxon>
        <taxon>fabids</taxon>
        <taxon>Malpighiales</taxon>
        <taxon>Linaceae</taxon>
        <taxon>Linum</taxon>
    </lineage>
</organism>